<evidence type="ECO:0000313" key="1">
    <source>
        <dbReference type="EMBL" id="KAJ8123836.1"/>
    </source>
</evidence>
<sequence>MAPRKLSEKEQAAFAANPAFEQAAERESKQLLKKPDSSELLKLYGLFKVGCDEDVTEYQSGKKAPGMFDIKGKTKLGAWESTLEEGLTPEEAQARYIAFVEELKVKYGFDANKEPEVVGNS</sequence>
<keyword evidence="2" id="KW-1185">Reference proteome</keyword>
<accession>A0ACC2J8S2</accession>
<gene>
    <name evidence="1" type="ORF">ONZ43_g303</name>
</gene>
<organism evidence="1 2">
    <name type="scientific">Nemania bipapillata</name>
    <dbReference type="NCBI Taxonomy" id="110536"/>
    <lineage>
        <taxon>Eukaryota</taxon>
        <taxon>Fungi</taxon>
        <taxon>Dikarya</taxon>
        <taxon>Ascomycota</taxon>
        <taxon>Pezizomycotina</taxon>
        <taxon>Sordariomycetes</taxon>
        <taxon>Xylariomycetidae</taxon>
        <taxon>Xylariales</taxon>
        <taxon>Xylariaceae</taxon>
        <taxon>Nemania</taxon>
    </lineage>
</organism>
<dbReference type="Proteomes" id="UP001153334">
    <property type="component" value="Unassembled WGS sequence"/>
</dbReference>
<proteinExistence type="predicted"/>
<name>A0ACC2J8S2_9PEZI</name>
<comment type="caution">
    <text evidence="1">The sequence shown here is derived from an EMBL/GenBank/DDBJ whole genome shotgun (WGS) entry which is preliminary data.</text>
</comment>
<dbReference type="EMBL" id="JAPESX010000035">
    <property type="protein sequence ID" value="KAJ8123836.1"/>
    <property type="molecule type" value="Genomic_DNA"/>
</dbReference>
<protein>
    <submittedName>
        <fullName evidence="1">Uncharacterized protein</fullName>
    </submittedName>
</protein>
<evidence type="ECO:0000313" key="2">
    <source>
        <dbReference type="Proteomes" id="UP001153334"/>
    </source>
</evidence>
<reference evidence="1" key="1">
    <citation type="submission" date="2022-11" db="EMBL/GenBank/DDBJ databases">
        <title>Genome Sequence of Nemania bipapillata.</title>
        <authorList>
            <person name="Buettner E."/>
        </authorList>
    </citation>
    <scope>NUCLEOTIDE SEQUENCE</scope>
    <source>
        <strain evidence="1">CP14</strain>
    </source>
</reference>